<protein>
    <recommendedName>
        <fullName evidence="18">Bifunctional protein GlmU</fullName>
    </recommendedName>
    <domain>
        <recommendedName>
            <fullName evidence="18">UDP-N-acetylglucosamine pyrophosphorylase</fullName>
            <ecNumber evidence="18">2.7.7.23</ecNumber>
        </recommendedName>
        <alternativeName>
            <fullName evidence="18">N-acetylglucosamine-1-phosphate uridyltransferase</fullName>
        </alternativeName>
    </domain>
    <domain>
        <recommendedName>
            <fullName evidence="18">Glucosamine-1-phosphate N-acetyltransferase</fullName>
            <ecNumber evidence="18">2.3.1.157</ecNumber>
        </recommendedName>
    </domain>
</protein>
<dbReference type="GO" id="GO:0008360">
    <property type="term" value="P:regulation of cell shape"/>
    <property type="evidence" value="ECO:0007669"/>
    <property type="project" value="UniProtKB-KW"/>
</dbReference>
<dbReference type="InterPro" id="IPR025877">
    <property type="entry name" value="MobA-like_NTP_Trfase"/>
</dbReference>
<comment type="caution">
    <text evidence="18">Lacks conserved residue(s) required for the propagation of feature annotation.</text>
</comment>
<evidence type="ECO:0000256" key="9">
    <source>
        <dbReference type="ARBA" id="ARBA00022842"/>
    </source>
</evidence>
<reference evidence="21 22" key="1">
    <citation type="journal article" date="2016" name="Front. Microbiol.">
        <title>Single-Cell (Meta-)Genomics of a Dimorphic Candidatus Thiomargarita nelsonii Reveals Genomic Plasticity.</title>
        <authorList>
            <person name="Flood B.E."/>
            <person name="Fliss P."/>
            <person name="Jones D.S."/>
            <person name="Dick G.J."/>
            <person name="Jain S."/>
            <person name="Kaster A.K."/>
            <person name="Winkel M."/>
            <person name="Mussmann M."/>
            <person name="Bailey J."/>
        </authorList>
    </citation>
    <scope>NUCLEOTIDE SEQUENCE [LARGE SCALE GENOMIC DNA]</scope>
    <source>
        <strain evidence="21">Hydrate Ridge</strain>
    </source>
</reference>
<feature type="binding site" evidence="18">
    <location>
        <position position="223"/>
    </location>
    <ligand>
        <name>Mg(2+)</name>
        <dbReference type="ChEBI" id="CHEBI:18420"/>
    </ligand>
</feature>
<dbReference type="UniPathway" id="UPA00973"/>
<comment type="subunit">
    <text evidence="18">Homotrimer.</text>
</comment>
<feature type="binding site" evidence="18">
    <location>
        <position position="22"/>
    </location>
    <ligand>
        <name>UDP-N-acetyl-alpha-D-glucosamine</name>
        <dbReference type="ChEBI" id="CHEBI:57705"/>
    </ligand>
</feature>
<feature type="binding site" evidence="18">
    <location>
        <position position="73"/>
    </location>
    <ligand>
        <name>UDP-N-acetyl-alpha-D-glucosamine</name>
        <dbReference type="ChEBI" id="CHEBI:57705"/>
    </ligand>
</feature>
<dbReference type="NCBIfam" id="TIGR01173">
    <property type="entry name" value="glmU"/>
    <property type="match status" value="1"/>
</dbReference>
<feature type="binding site" evidence="18">
    <location>
        <begin position="78"/>
        <end position="79"/>
    </location>
    <ligand>
        <name>UDP-N-acetyl-alpha-D-glucosamine</name>
        <dbReference type="ChEBI" id="CHEBI:57705"/>
    </ligand>
</feature>
<dbReference type="InterPro" id="IPR001451">
    <property type="entry name" value="Hexapep"/>
</dbReference>
<dbReference type="EC" id="2.3.1.157" evidence="18"/>
<comment type="function">
    <text evidence="17 18">Catalyzes the last two sequential reactions in the de novo biosynthetic pathway for UDP-N-acetylglucosamine (UDP-GlcNAc). The C-terminal domain catalyzes the transfer of acetyl group from acetyl coenzyme A to glucosamine-1-phosphate (GlcN-1-P) to produce N-acetylglucosamine-1-phosphate (GlcNAc-1-P), which is converted into UDP-GlcNAc by the transfer of uridine 5-monophosphate (from uridine 5-triphosphate), a reaction catalyzed by the N-terminal domain.</text>
</comment>
<dbReference type="InterPro" id="IPR011004">
    <property type="entry name" value="Trimer_LpxA-like_sf"/>
</dbReference>
<dbReference type="CDD" id="cd03353">
    <property type="entry name" value="LbH_GlmU_C"/>
    <property type="match status" value="1"/>
</dbReference>
<feature type="binding site" evidence="18">
    <location>
        <position position="373"/>
    </location>
    <ligand>
        <name>UDP-N-acetyl-alpha-D-glucosamine</name>
        <dbReference type="ChEBI" id="CHEBI:57705"/>
    </ligand>
</feature>
<dbReference type="GO" id="GO:0003977">
    <property type="term" value="F:UDP-N-acetylglucosamine diphosphorylase activity"/>
    <property type="evidence" value="ECO:0007669"/>
    <property type="project" value="UniProtKB-UniRule"/>
</dbReference>
<feature type="binding site" evidence="18">
    <location>
        <position position="135"/>
    </location>
    <ligand>
        <name>UDP-N-acetyl-alpha-D-glucosamine</name>
        <dbReference type="ChEBI" id="CHEBI:57705"/>
    </ligand>
</feature>
<dbReference type="GO" id="GO:0006048">
    <property type="term" value="P:UDP-N-acetylglucosamine biosynthetic process"/>
    <property type="evidence" value="ECO:0007669"/>
    <property type="project" value="UniProtKB-UniPathway"/>
</dbReference>
<name>A0A0A6P4A9_9GAMM</name>
<feature type="binding site" evidence="18">
    <location>
        <position position="376"/>
    </location>
    <ligand>
        <name>acetyl-CoA</name>
        <dbReference type="ChEBI" id="CHEBI:57288"/>
    </ligand>
</feature>
<keyword evidence="4 18" id="KW-0963">Cytoplasm</keyword>
<dbReference type="SUPFAM" id="SSF51161">
    <property type="entry name" value="Trimeric LpxA-like enzymes"/>
    <property type="match status" value="1"/>
</dbReference>
<dbReference type="PANTHER" id="PTHR43584">
    <property type="entry name" value="NUCLEOTIDYL TRANSFERASE"/>
    <property type="match status" value="1"/>
</dbReference>
<dbReference type="EMBL" id="JSZA02000002">
    <property type="protein sequence ID" value="KHD05184.1"/>
    <property type="molecule type" value="Genomic_DNA"/>
</dbReference>
<evidence type="ECO:0000256" key="4">
    <source>
        <dbReference type="ARBA" id="ARBA00022490"/>
    </source>
</evidence>
<comment type="catalytic activity">
    <reaction evidence="16 18">
        <text>N-acetyl-alpha-D-glucosamine 1-phosphate + UTP + H(+) = UDP-N-acetyl-alpha-D-glucosamine + diphosphate</text>
        <dbReference type="Rhea" id="RHEA:13509"/>
        <dbReference type="ChEBI" id="CHEBI:15378"/>
        <dbReference type="ChEBI" id="CHEBI:33019"/>
        <dbReference type="ChEBI" id="CHEBI:46398"/>
        <dbReference type="ChEBI" id="CHEBI:57705"/>
        <dbReference type="ChEBI" id="CHEBI:57776"/>
        <dbReference type="EC" id="2.7.7.23"/>
    </reaction>
</comment>
<evidence type="ECO:0000256" key="2">
    <source>
        <dbReference type="ARBA" id="ARBA00007707"/>
    </source>
</evidence>
<dbReference type="InterPro" id="IPR005882">
    <property type="entry name" value="Bifunctional_GlmU"/>
</dbReference>
<dbReference type="Pfam" id="PF12804">
    <property type="entry name" value="NTP_transf_3"/>
    <property type="match status" value="1"/>
</dbReference>
<comment type="cofactor">
    <cofactor evidence="18">
        <name>Mg(2+)</name>
        <dbReference type="ChEBI" id="CHEBI:18420"/>
    </cofactor>
    <text evidence="18">Binds 1 Mg(2+) ion per subunit.</text>
</comment>
<evidence type="ECO:0000313" key="21">
    <source>
        <dbReference type="EMBL" id="KHD05184.1"/>
    </source>
</evidence>
<comment type="catalytic activity">
    <reaction evidence="15 18">
        <text>alpha-D-glucosamine 1-phosphate + acetyl-CoA = N-acetyl-alpha-D-glucosamine 1-phosphate + CoA + H(+)</text>
        <dbReference type="Rhea" id="RHEA:13725"/>
        <dbReference type="ChEBI" id="CHEBI:15378"/>
        <dbReference type="ChEBI" id="CHEBI:57287"/>
        <dbReference type="ChEBI" id="CHEBI:57288"/>
        <dbReference type="ChEBI" id="CHEBI:57776"/>
        <dbReference type="ChEBI" id="CHEBI:58516"/>
        <dbReference type="EC" id="2.3.1.157"/>
    </reaction>
</comment>
<gene>
    <name evidence="18 21" type="primary">glmU</name>
    <name evidence="21" type="ORF">PN36_00690</name>
</gene>
<keyword evidence="5 18" id="KW-0808">Transferase</keyword>
<evidence type="ECO:0000313" key="22">
    <source>
        <dbReference type="Proteomes" id="UP000030428"/>
    </source>
</evidence>
<feature type="binding site" evidence="18">
    <location>
        <begin position="8"/>
        <end position="11"/>
    </location>
    <ligand>
        <name>UDP-N-acetyl-alpha-D-glucosamine</name>
        <dbReference type="ChEBI" id="CHEBI:57705"/>
    </ligand>
</feature>
<feature type="binding site" evidence="18">
    <location>
        <position position="165"/>
    </location>
    <ligand>
        <name>UDP-N-acetyl-alpha-D-glucosamine</name>
        <dbReference type="ChEBI" id="CHEBI:57705"/>
    </ligand>
</feature>
<comment type="pathway">
    <text evidence="18">Nucleotide-sugar biosynthesis; UDP-N-acetyl-alpha-D-glucosamine biosynthesis; N-acetyl-alpha-D-glucosamine 1-phosphate from alpha-D-glucosamine 6-phosphate (route II): step 2/2.</text>
</comment>
<keyword evidence="22" id="KW-1185">Reference proteome</keyword>
<feature type="binding site" evidence="18">
    <location>
        <position position="401"/>
    </location>
    <ligand>
        <name>acetyl-CoA</name>
        <dbReference type="ChEBI" id="CHEBI:57288"/>
    </ligand>
</feature>
<dbReference type="GO" id="GO:0009252">
    <property type="term" value="P:peptidoglycan biosynthetic process"/>
    <property type="evidence" value="ECO:0007669"/>
    <property type="project" value="UniProtKB-UniRule"/>
</dbReference>
<evidence type="ECO:0000256" key="3">
    <source>
        <dbReference type="ARBA" id="ARBA00007947"/>
    </source>
</evidence>
<feature type="region of interest" description="N-acetyltransferase" evidence="18">
    <location>
        <begin position="247"/>
        <end position="453"/>
    </location>
</feature>
<dbReference type="AlphaFoldDB" id="A0A0A6P4A9"/>
<evidence type="ECO:0000256" key="7">
    <source>
        <dbReference type="ARBA" id="ARBA00022723"/>
    </source>
</evidence>
<keyword evidence="8 18" id="KW-0677">Repeat</keyword>
<dbReference type="InterPro" id="IPR056729">
    <property type="entry name" value="GMPPB_C"/>
</dbReference>
<keyword evidence="7 18" id="KW-0479">Metal-binding</keyword>
<dbReference type="Gene3D" id="3.90.550.10">
    <property type="entry name" value="Spore Coat Polysaccharide Biosynthesis Protein SpsA, Chain A"/>
    <property type="match status" value="1"/>
</dbReference>
<dbReference type="InterPro" id="IPR038009">
    <property type="entry name" value="GlmU_C_LbH"/>
</dbReference>
<keyword evidence="11 18" id="KW-0573">Peptidoglycan synthesis</keyword>
<feature type="binding site" evidence="18">
    <location>
        <position position="102"/>
    </location>
    <ligand>
        <name>Mg(2+)</name>
        <dbReference type="ChEBI" id="CHEBI:18420"/>
    </ligand>
</feature>
<dbReference type="GO" id="GO:0000902">
    <property type="term" value="P:cell morphogenesis"/>
    <property type="evidence" value="ECO:0007669"/>
    <property type="project" value="UniProtKB-UniRule"/>
</dbReference>
<dbReference type="EC" id="2.7.7.23" evidence="18"/>
<dbReference type="Proteomes" id="UP000030428">
    <property type="component" value="Unassembled WGS sequence"/>
</dbReference>
<feature type="binding site" evidence="18">
    <location>
        <position position="347"/>
    </location>
    <ligand>
        <name>UDP-N-acetyl-alpha-D-glucosamine</name>
        <dbReference type="ChEBI" id="CHEBI:57705"/>
    </ligand>
</feature>
<dbReference type="GO" id="GO:0016020">
    <property type="term" value="C:membrane"/>
    <property type="evidence" value="ECO:0007669"/>
    <property type="project" value="GOC"/>
</dbReference>
<comment type="pathway">
    <text evidence="18">Bacterial outer membrane biogenesis; LPS lipid A biosynthesis.</text>
</comment>
<keyword evidence="14 18" id="KW-0961">Cell wall biogenesis/degradation</keyword>
<evidence type="ECO:0000256" key="1">
    <source>
        <dbReference type="ARBA" id="ARBA00004496"/>
    </source>
</evidence>
<dbReference type="GO" id="GO:0005737">
    <property type="term" value="C:cytoplasm"/>
    <property type="evidence" value="ECO:0007669"/>
    <property type="project" value="UniProtKB-SubCell"/>
</dbReference>
<evidence type="ECO:0000256" key="12">
    <source>
        <dbReference type="ARBA" id="ARBA00023268"/>
    </source>
</evidence>
<feature type="binding site" evidence="18">
    <location>
        <position position="329"/>
    </location>
    <ligand>
        <name>UDP-N-acetyl-alpha-D-glucosamine</name>
        <dbReference type="ChEBI" id="CHEBI:57705"/>
    </ligand>
</feature>
<feature type="active site" description="Proton acceptor" evidence="18">
    <location>
        <position position="359"/>
    </location>
</feature>
<dbReference type="Pfam" id="PF25087">
    <property type="entry name" value="GMPPB_C"/>
    <property type="match status" value="1"/>
</dbReference>
<feature type="binding site" evidence="18">
    <location>
        <position position="436"/>
    </location>
    <ligand>
        <name>acetyl-CoA</name>
        <dbReference type="ChEBI" id="CHEBI:57288"/>
    </ligand>
</feature>
<feature type="binding site" evidence="18">
    <location>
        <position position="150"/>
    </location>
    <ligand>
        <name>UDP-N-acetyl-alpha-D-glucosamine</name>
        <dbReference type="ChEBI" id="CHEBI:57705"/>
    </ligand>
</feature>
<evidence type="ECO:0000259" key="20">
    <source>
        <dbReference type="Pfam" id="PF25087"/>
    </source>
</evidence>
<sequence>MKLSIIILAAGLGKRMHSDIPKVLHQLAEKPLIRHVVDTALALKPDNIHIVYGHKGEQVREALADTNINWVEQAQQLGTGHAVAQAMPDIADDTMVLVLCGDVPLINLATLQALCSQANNLGVLTVLLDNPQGYGRIVRNAQGQVERIVEEKDASTSIKQINEVNAGIFIVSATHLRRWLASLNNDNAQGEYYLTDIITLAVQENVPIHTTTSDSPYQVMGVNDRLQLASLERYYQTQQVKQLILAGVTVYDPARLDIRGTVQAGRDVSIDINVILEGEIKLGNRVKIGPHTVIRNANIGDDVEILSHCVIENVVIGAACRIGPFARLRPDTVLAAQVHIGNFVEIKKSTVAQGSKINHLSYIGDSEVGSGVNIGAGTITCNYDGTNKHKTIIEDRAFIGSDTQLVAPVTVGAGATIAAGSTITRDTPPDALTVSRTPQKTIVGWQRPIKKKK</sequence>
<feature type="binding site" evidence="18">
    <location>
        <position position="419"/>
    </location>
    <ligand>
        <name>acetyl-CoA</name>
        <dbReference type="ChEBI" id="CHEBI:57288"/>
    </ligand>
</feature>
<evidence type="ECO:0000256" key="11">
    <source>
        <dbReference type="ARBA" id="ARBA00022984"/>
    </source>
</evidence>
<accession>A0A0A6P4A9</accession>
<dbReference type="GO" id="GO:0009245">
    <property type="term" value="P:lipid A biosynthetic process"/>
    <property type="evidence" value="ECO:0007669"/>
    <property type="project" value="UniProtKB-UniRule"/>
</dbReference>
<comment type="similarity">
    <text evidence="2 18">In the C-terminal section; belongs to the transferase hexapeptide repeat family.</text>
</comment>
<proteinExistence type="inferred from homology"/>
<dbReference type="UniPathway" id="UPA00113">
    <property type="reaction ID" value="UER00532"/>
</dbReference>
<feature type="domain" description="MobA-like NTP transferase" evidence="19">
    <location>
        <begin position="6"/>
        <end position="135"/>
    </location>
</feature>
<keyword evidence="13 18" id="KW-0012">Acyltransferase</keyword>
<comment type="caution">
    <text evidence="21">The sequence shown here is derived from an EMBL/GenBank/DDBJ whole genome shotgun (WGS) entry which is preliminary data.</text>
</comment>
<dbReference type="GO" id="GO:0000287">
    <property type="term" value="F:magnesium ion binding"/>
    <property type="evidence" value="ECO:0007669"/>
    <property type="project" value="UniProtKB-UniRule"/>
</dbReference>
<dbReference type="InterPro" id="IPR050065">
    <property type="entry name" value="GlmU-like"/>
</dbReference>
<feature type="region of interest" description="Pyrophosphorylase" evidence="18">
    <location>
        <begin position="1"/>
        <end position="225"/>
    </location>
</feature>
<evidence type="ECO:0000256" key="6">
    <source>
        <dbReference type="ARBA" id="ARBA00022695"/>
    </source>
</evidence>
<dbReference type="GO" id="GO:0071555">
    <property type="term" value="P:cell wall organization"/>
    <property type="evidence" value="ECO:0007669"/>
    <property type="project" value="UniProtKB-KW"/>
</dbReference>
<evidence type="ECO:0000256" key="8">
    <source>
        <dbReference type="ARBA" id="ARBA00022737"/>
    </source>
</evidence>
<feature type="binding site" evidence="18">
    <location>
        <position position="223"/>
    </location>
    <ligand>
        <name>UDP-N-acetyl-alpha-D-glucosamine</name>
        <dbReference type="ChEBI" id="CHEBI:57705"/>
    </ligand>
</feature>
<dbReference type="PANTHER" id="PTHR43584:SF3">
    <property type="entry name" value="BIFUNCTIONAL PROTEIN GLMU"/>
    <property type="match status" value="1"/>
</dbReference>
<dbReference type="InterPro" id="IPR029044">
    <property type="entry name" value="Nucleotide-diphossugar_trans"/>
</dbReference>
<dbReference type="SUPFAM" id="SSF53448">
    <property type="entry name" value="Nucleotide-diphospho-sugar transferases"/>
    <property type="match status" value="1"/>
</dbReference>
<evidence type="ECO:0000256" key="13">
    <source>
        <dbReference type="ARBA" id="ARBA00023315"/>
    </source>
</evidence>
<comment type="pathway">
    <text evidence="18">Nucleotide-sugar biosynthesis; UDP-N-acetyl-alpha-D-glucosamine biosynthesis; UDP-N-acetyl-alpha-D-glucosamine from N-acetyl-alpha-D-glucosamine 1-phosphate: step 1/1.</text>
</comment>
<dbReference type="CDD" id="cd02540">
    <property type="entry name" value="GT2_GlmU_N_bac"/>
    <property type="match status" value="1"/>
</dbReference>
<dbReference type="GO" id="GO:0019134">
    <property type="term" value="F:glucosamine-1-phosphate N-acetyltransferase activity"/>
    <property type="evidence" value="ECO:0007669"/>
    <property type="project" value="UniProtKB-UniRule"/>
</dbReference>
<evidence type="ECO:0000256" key="15">
    <source>
        <dbReference type="ARBA" id="ARBA00048247"/>
    </source>
</evidence>
<dbReference type="HAMAP" id="MF_01631">
    <property type="entry name" value="GlmU"/>
    <property type="match status" value="1"/>
</dbReference>
<dbReference type="Pfam" id="PF00132">
    <property type="entry name" value="Hexapep"/>
    <property type="match status" value="1"/>
</dbReference>
<keyword evidence="12 18" id="KW-0511">Multifunctional enzyme</keyword>
<feature type="region of interest" description="Linker" evidence="18">
    <location>
        <begin position="226"/>
        <end position="246"/>
    </location>
</feature>
<evidence type="ECO:0000256" key="10">
    <source>
        <dbReference type="ARBA" id="ARBA00022960"/>
    </source>
</evidence>
<feature type="binding site" evidence="18">
    <location>
        <position position="362"/>
    </location>
    <ligand>
        <name>UDP-N-acetyl-alpha-D-glucosamine</name>
        <dbReference type="ChEBI" id="CHEBI:57705"/>
    </ligand>
</feature>
<comment type="subcellular location">
    <subcellularLocation>
        <location evidence="1 18">Cytoplasm</location>
    </subcellularLocation>
</comment>
<evidence type="ECO:0000256" key="5">
    <source>
        <dbReference type="ARBA" id="ARBA00022679"/>
    </source>
</evidence>
<feature type="binding site" evidence="18">
    <location>
        <begin position="382"/>
        <end position="383"/>
    </location>
    <ligand>
        <name>acetyl-CoA</name>
        <dbReference type="ChEBI" id="CHEBI:57288"/>
    </ligand>
</feature>
<evidence type="ECO:0000259" key="19">
    <source>
        <dbReference type="Pfam" id="PF12804"/>
    </source>
</evidence>
<evidence type="ECO:0000256" key="17">
    <source>
        <dbReference type="ARBA" id="ARBA00049628"/>
    </source>
</evidence>
<comment type="similarity">
    <text evidence="3 18">In the N-terminal section; belongs to the N-acetylglucosamine-1-phosphate uridyltransferase family.</text>
</comment>
<keyword evidence="10 18" id="KW-0133">Cell shape</keyword>
<evidence type="ECO:0000256" key="16">
    <source>
        <dbReference type="ARBA" id="ARBA00048493"/>
    </source>
</evidence>
<feature type="domain" description="Mannose-1-phosphate guanyltransferase C-terminal" evidence="20">
    <location>
        <begin position="260"/>
        <end position="342"/>
    </location>
</feature>
<keyword evidence="9 18" id="KW-0460">Magnesium</keyword>
<keyword evidence="6 18" id="KW-0548">Nucleotidyltransferase</keyword>
<organism evidence="21 22">
    <name type="scientific">Candidatus Thiomargarita nelsonii</name>
    <dbReference type="NCBI Taxonomy" id="1003181"/>
    <lineage>
        <taxon>Bacteria</taxon>
        <taxon>Pseudomonadati</taxon>
        <taxon>Pseudomonadota</taxon>
        <taxon>Gammaproteobacteria</taxon>
        <taxon>Thiotrichales</taxon>
        <taxon>Thiotrichaceae</taxon>
        <taxon>Thiomargarita</taxon>
    </lineage>
</organism>
<evidence type="ECO:0000256" key="14">
    <source>
        <dbReference type="ARBA" id="ARBA00023316"/>
    </source>
</evidence>
<evidence type="ECO:0000256" key="18">
    <source>
        <dbReference type="HAMAP-Rule" id="MF_01631"/>
    </source>
</evidence>
<dbReference type="Gene3D" id="2.160.10.10">
    <property type="entry name" value="Hexapeptide repeat proteins"/>
    <property type="match status" value="1"/>
</dbReference>